<evidence type="ECO:0000256" key="6">
    <source>
        <dbReference type="ARBA" id="ARBA00023229"/>
    </source>
</evidence>
<dbReference type="AlphaFoldDB" id="A0A177M6Z5"/>
<proteinExistence type="inferred from homology"/>
<evidence type="ECO:0000313" key="13">
    <source>
        <dbReference type="Proteomes" id="UP000078090"/>
    </source>
</evidence>
<keyword evidence="1 7" id="KW-0004">4Fe-4S</keyword>
<dbReference type="NCBIfam" id="TIGR00612">
    <property type="entry name" value="ispG_gcpE"/>
    <property type="match status" value="1"/>
</dbReference>
<evidence type="ECO:0000313" key="12">
    <source>
        <dbReference type="Proteomes" id="UP000077763"/>
    </source>
</evidence>
<dbReference type="FunFam" id="3.20.20.20:FF:000001">
    <property type="entry name" value="4-hydroxy-3-methylbut-2-en-1-yl diphosphate synthase (flavodoxin)"/>
    <property type="match status" value="1"/>
</dbReference>
<dbReference type="EC" id="1.17.7.3" evidence="7"/>
<dbReference type="PANTHER" id="PTHR30454">
    <property type="entry name" value="4-HYDROXY-3-METHYLBUT-2-EN-1-YL DIPHOSPHATE SYNTHASE"/>
    <property type="match status" value="1"/>
</dbReference>
<dbReference type="Proteomes" id="UP000078090">
    <property type="component" value="Unassembled WGS sequence"/>
</dbReference>
<accession>A0A177M6Z5</accession>
<dbReference type="InterPro" id="IPR058578">
    <property type="entry name" value="IspG_TIM"/>
</dbReference>
<dbReference type="GO" id="GO:0051539">
    <property type="term" value="F:4 iron, 4 sulfur cluster binding"/>
    <property type="evidence" value="ECO:0007669"/>
    <property type="project" value="UniProtKB-UniRule"/>
</dbReference>
<dbReference type="InterPro" id="IPR004588">
    <property type="entry name" value="IspG_bac-typ"/>
</dbReference>
<sequence>MSISPRKHTQQVLVGNVKVGGGAPIVVQSMTNTDTADVAGSVQQIMELSTAGSELVRITVNTEEAAKAVPEIVNQLEQKGFSVPIIGDFHFNGHKLLEKYPDCAQALSKYRINPGNVGKGKARDPQFQQMIEFACKYNKPVRIGVNGGSLDQAVLTRLLDENRLLANPKELPAITREAIVLSALESAAKAEEIGLGKDKIILSCKISNVQELISIYEDLSNRCDYALHLGLTEAGMGSKGIVASSAALGVLMQQGIGDTIRISLTPEPGAARTKEVIVGQEILQTMGFRSFTPMVIACPGCGRTTSDYFQRLAQDIQAYLRDQMPVWKDKYKGVETMEVAVMGCVVNGPGESKNANIGISLPGSGESPVAPVFEDGVKTVTLKGDNIAGEFQELVERYIQSHYSAQ</sequence>
<keyword evidence="3 7" id="KW-0560">Oxidoreductase</keyword>
<comment type="catalytic activity">
    <reaction evidence="7">
        <text>(2E)-4-hydroxy-3-methylbut-2-enyl diphosphate + oxidized [flavodoxin] + H2O + 2 H(+) = 2-C-methyl-D-erythritol 2,4-cyclic diphosphate + reduced [flavodoxin]</text>
        <dbReference type="Rhea" id="RHEA:43604"/>
        <dbReference type="Rhea" id="RHEA-COMP:10622"/>
        <dbReference type="Rhea" id="RHEA-COMP:10623"/>
        <dbReference type="ChEBI" id="CHEBI:15377"/>
        <dbReference type="ChEBI" id="CHEBI:15378"/>
        <dbReference type="ChEBI" id="CHEBI:57618"/>
        <dbReference type="ChEBI" id="CHEBI:58210"/>
        <dbReference type="ChEBI" id="CHEBI:58483"/>
        <dbReference type="ChEBI" id="CHEBI:128753"/>
        <dbReference type="EC" id="1.17.7.3"/>
    </reaction>
</comment>
<comment type="pathway">
    <text evidence="7">Isoprenoid biosynthesis; isopentenyl diphosphate biosynthesis via DXP pathway; isopentenyl diphosphate from 1-deoxy-D-xylulose 5-phosphate: step 5/6.</text>
</comment>
<dbReference type="UniPathway" id="UPA00056">
    <property type="reaction ID" value="UER00096"/>
</dbReference>
<dbReference type="OrthoDB" id="9803214at2"/>
<feature type="domain" description="IspG TIM-barrel" evidence="8">
    <location>
        <begin position="9"/>
        <end position="279"/>
    </location>
</feature>
<dbReference type="InterPro" id="IPR058579">
    <property type="entry name" value="IspG_C"/>
</dbReference>
<keyword evidence="4 7" id="KW-0408">Iron</keyword>
<feature type="binding site" evidence="7">
    <location>
        <position position="301"/>
    </location>
    <ligand>
        <name>[4Fe-4S] cluster</name>
        <dbReference type="ChEBI" id="CHEBI:49883"/>
    </ligand>
</feature>
<dbReference type="Pfam" id="PF04551">
    <property type="entry name" value="GcpE"/>
    <property type="match status" value="1"/>
</dbReference>
<dbReference type="HAMAP" id="MF_00159">
    <property type="entry name" value="IspG"/>
    <property type="match status" value="1"/>
</dbReference>
<evidence type="ECO:0000256" key="1">
    <source>
        <dbReference type="ARBA" id="ARBA00022485"/>
    </source>
</evidence>
<comment type="similarity">
    <text evidence="7">Belongs to the IspG family.</text>
</comment>
<dbReference type="FunFam" id="3.30.413.10:FF:000012">
    <property type="entry name" value="4-hydroxy-3-methylbut-2-en-1-yl diphosphate synthase (flavodoxin)"/>
    <property type="match status" value="1"/>
</dbReference>
<feature type="binding site" evidence="7">
    <location>
        <position position="351"/>
    </location>
    <ligand>
        <name>[4Fe-4S] cluster</name>
        <dbReference type="ChEBI" id="CHEBI:49883"/>
    </ligand>
</feature>
<dbReference type="RefSeq" id="WP_064010606.1">
    <property type="nucleotide sequence ID" value="NZ_LUUG01000123.1"/>
</dbReference>
<dbReference type="GO" id="GO:0019288">
    <property type="term" value="P:isopentenyl diphosphate biosynthetic process, methylerythritol 4-phosphate pathway"/>
    <property type="evidence" value="ECO:0007669"/>
    <property type="project" value="UniProtKB-UniRule"/>
</dbReference>
<evidence type="ECO:0000259" key="8">
    <source>
        <dbReference type="Pfam" id="PF04551"/>
    </source>
</evidence>
<gene>
    <name evidence="7 11" type="primary">ispG</name>
    <name evidence="10" type="ORF">A1332_21945</name>
    <name evidence="11" type="ORF">A1353_18435</name>
</gene>
<evidence type="ECO:0000256" key="7">
    <source>
        <dbReference type="HAMAP-Rule" id="MF_00159"/>
    </source>
</evidence>
<dbReference type="GO" id="GO:0005506">
    <property type="term" value="F:iron ion binding"/>
    <property type="evidence" value="ECO:0007669"/>
    <property type="project" value="InterPro"/>
</dbReference>
<dbReference type="InterPro" id="IPR045854">
    <property type="entry name" value="NO2/SO3_Rdtase_4Fe4S_sf"/>
</dbReference>
<evidence type="ECO:0000256" key="2">
    <source>
        <dbReference type="ARBA" id="ARBA00022723"/>
    </source>
</evidence>
<dbReference type="Gene3D" id="3.30.413.10">
    <property type="entry name" value="Sulfite Reductase Hemoprotein, domain 1"/>
    <property type="match status" value="1"/>
</dbReference>
<evidence type="ECO:0000256" key="3">
    <source>
        <dbReference type="ARBA" id="ARBA00023002"/>
    </source>
</evidence>
<evidence type="ECO:0000259" key="9">
    <source>
        <dbReference type="Pfam" id="PF26540"/>
    </source>
</evidence>
<dbReference type="Proteomes" id="UP000077763">
    <property type="component" value="Unassembled WGS sequence"/>
</dbReference>
<dbReference type="Gene3D" id="3.20.20.20">
    <property type="entry name" value="Dihydropteroate synthase-like"/>
    <property type="match status" value="1"/>
</dbReference>
<dbReference type="InterPro" id="IPR016425">
    <property type="entry name" value="IspG_bac"/>
</dbReference>
<evidence type="ECO:0000256" key="5">
    <source>
        <dbReference type="ARBA" id="ARBA00023014"/>
    </source>
</evidence>
<dbReference type="NCBIfam" id="NF001540">
    <property type="entry name" value="PRK00366.1"/>
    <property type="match status" value="1"/>
</dbReference>
<organism evidence="11 12">
    <name type="scientific">Methylomonas methanica</name>
    <dbReference type="NCBI Taxonomy" id="421"/>
    <lineage>
        <taxon>Bacteria</taxon>
        <taxon>Pseudomonadati</taxon>
        <taxon>Pseudomonadota</taxon>
        <taxon>Gammaproteobacteria</taxon>
        <taxon>Methylococcales</taxon>
        <taxon>Methylococcaceae</taxon>
        <taxon>Methylomonas</taxon>
    </lineage>
</organism>
<protein>
    <recommendedName>
        <fullName evidence="7">4-hydroxy-3-methylbut-2-en-1-yl diphosphate synthase (flavodoxin)</fullName>
        <ecNumber evidence="7">1.17.7.3</ecNumber>
    </recommendedName>
    <alternativeName>
        <fullName evidence="7">1-hydroxy-2-methyl-2-(E)-butenyl 4-diphosphate synthase</fullName>
    </alternativeName>
</protein>
<dbReference type="EMBL" id="LUUH01000070">
    <property type="protein sequence ID" value="OAI01314.1"/>
    <property type="molecule type" value="Genomic_DNA"/>
</dbReference>
<dbReference type="PIRSF" id="PIRSF004640">
    <property type="entry name" value="IspG"/>
    <property type="match status" value="1"/>
</dbReference>
<dbReference type="InterPro" id="IPR011005">
    <property type="entry name" value="Dihydropteroate_synth-like_sf"/>
</dbReference>
<comment type="caution">
    <text evidence="11">The sequence shown here is derived from an EMBL/GenBank/DDBJ whole genome shotgun (WGS) entry which is preliminary data.</text>
</comment>
<comment type="function">
    <text evidence="7">Converts 2C-methyl-D-erythritol 2,4-cyclodiphosphate (ME-2,4cPP) into 1-hydroxy-2-methyl-2-(E)-butenyl 4-diphosphate.</text>
</comment>
<dbReference type="GO" id="GO:0141197">
    <property type="term" value="F:4-hydroxy-3-methylbut-2-enyl-diphosphate synthase activity (flavodoxin)"/>
    <property type="evidence" value="ECO:0007669"/>
    <property type="project" value="UniProtKB-EC"/>
</dbReference>
<evidence type="ECO:0000256" key="4">
    <source>
        <dbReference type="ARBA" id="ARBA00023004"/>
    </source>
</evidence>
<evidence type="ECO:0000313" key="10">
    <source>
        <dbReference type="EMBL" id="OAH97198.1"/>
    </source>
</evidence>
<feature type="binding site" evidence="7">
    <location>
        <position position="298"/>
    </location>
    <ligand>
        <name>[4Fe-4S] cluster</name>
        <dbReference type="ChEBI" id="CHEBI:49883"/>
    </ligand>
</feature>
<keyword evidence="6 7" id="KW-0414">Isoprene biosynthesis</keyword>
<dbReference type="GO" id="GO:0016114">
    <property type="term" value="P:terpenoid biosynthetic process"/>
    <property type="evidence" value="ECO:0007669"/>
    <property type="project" value="InterPro"/>
</dbReference>
<evidence type="ECO:0000313" key="11">
    <source>
        <dbReference type="EMBL" id="OAI01314.1"/>
    </source>
</evidence>
<name>A0A177M6Z5_METMH</name>
<dbReference type="EMBL" id="LUUG01000123">
    <property type="protein sequence ID" value="OAH97198.1"/>
    <property type="molecule type" value="Genomic_DNA"/>
</dbReference>
<keyword evidence="5 7" id="KW-0411">Iron-sulfur</keyword>
<feature type="binding site" evidence="7">
    <location>
        <position position="344"/>
    </location>
    <ligand>
        <name>[4Fe-4S] cluster</name>
        <dbReference type="ChEBI" id="CHEBI:49883"/>
    </ligand>
</feature>
<dbReference type="GO" id="GO:0046429">
    <property type="term" value="F:4-hydroxy-3-methylbut-2-en-1-yl diphosphate synthase activity (ferredoxin)"/>
    <property type="evidence" value="ECO:0007669"/>
    <property type="project" value="UniProtKB-UniRule"/>
</dbReference>
<reference evidence="12 13" key="1">
    <citation type="submission" date="2016-03" db="EMBL/GenBank/DDBJ databases">
        <authorList>
            <person name="Ploux O."/>
        </authorList>
    </citation>
    <scope>NUCLEOTIDE SEQUENCE [LARGE SCALE GENOMIC DNA]</scope>
    <source>
        <strain evidence="10 13">R-45363</strain>
        <strain evidence="11 12">R-45371</strain>
    </source>
</reference>
<feature type="domain" description="IspG C-terminal" evidence="9">
    <location>
        <begin position="295"/>
        <end position="396"/>
    </location>
</feature>
<dbReference type="Pfam" id="PF26540">
    <property type="entry name" value="GcpE_C"/>
    <property type="match status" value="1"/>
</dbReference>
<comment type="cofactor">
    <cofactor evidence="7">
        <name>[4Fe-4S] cluster</name>
        <dbReference type="ChEBI" id="CHEBI:49883"/>
    </cofactor>
    <text evidence="7">Binds 1 [4Fe-4S] cluster.</text>
</comment>
<keyword evidence="2 7" id="KW-0479">Metal-binding</keyword>
<dbReference type="PANTHER" id="PTHR30454:SF0">
    <property type="entry name" value="4-HYDROXY-3-METHYLBUT-2-EN-1-YL DIPHOSPHATE SYNTHASE (FERREDOXIN), CHLOROPLASTIC"/>
    <property type="match status" value="1"/>
</dbReference>